<keyword evidence="2" id="KW-1185">Reference proteome</keyword>
<sequence>MDKWFNYGDGVWRFKFDAESYSASQEAAKHCNYFAADDEDEQTDDQLRSCFNCLFRRWHVNGFDCYHRPPQT</sequence>
<dbReference type="RefSeq" id="WP_310469621.1">
    <property type="nucleotide sequence ID" value="NZ_CP136522.1"/>
</dbReference>
<accession>A0ABZ0K0J0</accession>
<evidence type="ECO:0000313" key="2">
    <source>
        <dbReference type="Proteomes" id="UP001529491"/>
    </source>
</evidence>
<gene>
    <name evidence="1" type="ORF">RGE70_00595</name>
</gene>
<reference evidence="1 2" key="1">
    <citation type="submission" date="2023-10" db="EMBL/GenBank/DDBJ databases">
        <title>Complete genome sequence of Shewanella sp. DAU334.</title>
        <authorList>
            <person name="Lee Y.-S."/>
            <person name="Jeong H.-R."/>
            <person name="Hwang E.-J."/>
            <person name="Choi Y.-L."/>
            <person name="Kim G.-D."/>
        </authorList>
    </citation>
    <scope>NUCLEOTIDE SEQUENCE [LARGE SCALE GENOMIC DNA]</scope>
    <source>
        <strain evidence="1 2">DAU334</strain>
    </source>
</reference>
<name>A0ABZ0K0J0_9GAMM</name>
<dbReference type="Proteomes" id="UP001529491">
    <property type="component" value="Chromosome"/>
</dbReference>
<organism evidence="1 2">
    <name type="scientific">Shewanella youngdeokensis</name>
    <dbReference type="NCBI Taxonomy" id="2999068"/>
    <lineage>
        <taxon>Bacteria</taxon>
        <taxon>Pseudomonadati</taxon>
        <taxon>Pseudomonadota</taxon>
        <taxon>Gammaproteobacteria</taxon>
        <taxon>Alteromonadales</taxon>
        <taxon>Shewanellaceae</taxon>
        <taxon>Shewanella</taxon>
    </lineage>
</organism>
<proteinExistence type="predicted"/>
<evidence type="ECO:0000313" key="1">
    <source>
        <dbReference type="EMBL" id="WOT05358.1"/>
    </source>
</evidence>
<dbReference type="EMBL" id="CP136522">
    <property type="protein sequence ID" value="WOT05358.1"/>
    <property type="molecule type" value="Genomic_DNA"/>
</dbReference>
<protein>
    <submittedName>
        <fullName evidence="1">Uncharacterized protein</fullName>
    </submittedName>
</protein>